<dbReference type="GO" id="GO:2001295">
    <property type="term" value="P:malonyl-CoA biosynthetic process"/>
    <property type="evidence" value="ECO:0007669"/>
    <property type="project" value="UniProtKB-UniRule"/>
</dbReference>
<evidence type="ECO:0000256" key="4">
    <source>
        <dbReference type="ARBA" id="ARBA00022741"/>
    </source>
</evidence>
<gene>
    <name evidence="10" type="primary">accA</name>
    <name evidence="13" type="ORF">FDP25_07450</name>
</gene>
<keyword evidence="3 10" id="KW-0808">Transferase</keyword>
<dbReference type="EC" id="2.1.3.15" evidence="10"/>
<dbReference type="Pfam" id="PF03255">
    <property type="entry name" value="ACCA"/>
    <property type="match status" value="1"/>
</dbReference>
<comment type="similarity">
    <text evidence="10">Belongs to the AccA family.</text>
</comment>
<dbReference type="HAMAP" id="MF_00823">
    <property type="entry name" value="AcetylCoA_CT_alpha"/>
    <property type="match status" value="1"/>
</dbReference>
<dbReference type="InterPro" id="IPR001095">
    <property type="entry name" value="Acetyl_CoA_COase_a_su"/>
</dbReference>
<dbReference type="SUPFAM" id="SSF52096">
    <property type="entry name" value="ClpP/crotonase"/>
    <property type="match status" value="1"/>
</dbReference>
<proteinExistence type="inferred from homology"/>
<dbReference type="GO" id="GO:0009317">
    <property type="term" value="C:acetyl-CoA carboxylase complex"/>
    <property type="evidence" value="ECO:0007669"/>
    <property type="project" value="InterPro"/>
</dbReference>
<comment type="subcellular location">
    <subcellularLocation>
        <location evidence="10">Cytoplasm</location>
    </subcellularLocation>
</comment>
<keyword evidence="7 10" id="KW-0443">Lipid metabolism</keyword>
<evidence type="ECO:0000313" key="13">
    <source>
        <dbReference type="EMBL" id="MRU15264.1"/>
    </source>
</evidence>
<evidence type="ECO:0000256" key="9">
    <source>
        <dbReference type="ARBA" id="ARBA00049152"/>
    </source>
</evidence>
<dbReference type="GO" id="GO:0003989">
    <property type="term" value="F:acetyl-CoA carboxylase activity"/>
    <property type="evidence" value="ECO:0007669"/>
    <property type="project" value="InterPro"/>
</dbReference>
<evidence type="ECO:0000256" key="1">
    <source>
        <dbReference type="ARBA" id="ARBA00004956"/>
    </source>
</evidence>
<comment type="function">
    <text evidence="10">Component of the acetyl coenzyme A carboxylase (ACC) complex. First, biotin carboxylase catalyzes the carboxylation of biotin on its carrier protein (BCCP) and then the CO(2) group is transferred by the carboxyltransferase to acetyl-CoA to form malonyl-CoA.</text>
</comment>
<dbReference type="Proteomes" id="UP000564704">
    <property type="component" value="Unassembled WGS sequence"/>
</dbReference>
<keyword evidence="11" id="KW-0175">Coiled coil</keyword>
<evidence type="ECO:0000256" key="6">
    <source>
        <dbReference type="ARBA" id="ARBA00022840"/>
    </source>
</evidence>
<comment type="subunit">
    <text evidence="10">Acetyl-CoA carboxylase is a heterohexamer composed of biotin carboxyl carrier protein (AccB), biotin carboxylase (AccC) and two subunits each of ACCase subunit alpha (AccA) and ACCase subunit beta (AccD).</text>
</comment>
<evidence type="ECO:0000259" key="12">
    <source>
        <dbReference type="PROSITE" id="PS50989"/>
    </source>
</evidence>
<feature type="domain" description="CoA carboxyltransferase C-terminal" evidence="12">
    <location>
        <begin position="40"/>
        <end position="294"/>
    </location>
</feature>
<evidence type="ECO:0000256" key="10">
    <source>
        <dbReference type="HAMAP-Rule" id="MF_00823"/>
    </source>
</evidence>
<dbReference type="PRINTS" id="PR01069">
    <property type="entry name" value="ACCCTRFRASEA"/>
</dbReference>
<keyword evidence="13" id="KW-0436">Ligase</keyword>
<dbReference type="GO" id="GO:0006633">
    <property type="term" value="P:fatty acid biosynthetic process"/>
    <property type="evidence" value="ECO:0007669"/>
    <property type="project" value="UniProtKB-KW"/>
</dbReference>
<evidence type="ECO:0000256" key="8">
    <source>
        <dbReference type="ARBA" id="ARBA00023160"/>
    </source>
</evidence>
<comment type="caution">
    <text evidence="13">The sequence shown here is derived from an EMBL/GenBank/DDBJ whole genome shotgun (WGS) entry which is preliminary data.</text>
</comment>
<keyword evidence="10" id="KW-0963">Cytoplasm</keyword>
<dbReference type="NCBIfam" id="TIGR00513">
    <property type="entry name" value="accA"/>
    <property type="match status" value="1"/>
</dbReference>
<keyword evidence="8 10" id="KW-0275">Fatty acid biosynthesis</keyword>
<dbReference type="PANTHER" id="PTHR42853:SF3">
    <property type="entry name" value="ACETYL-COENZYME A CARBOXYLASE CARBOXYL TRANSFERASE SUBUNIT ALPHA, CHLOROPLASTIC"/>
    <property type="match status" value="1"/>
</dbReference>
<dbReference type="RefSeq" id="WP_154150393.1">
    <property type="nucleotide sequence ID" value="NZ_SZWE01000001.1"/>
</dbReference>
<feature type="coiled-coil region" evidence="11">
    <location>
        <begin position="11"/>
        <end position="38"/>
    </location>
</feature>
<comment type="catalytic activity">
    <reaction evidence="9 10">
        <text>N(6)-carboxybiotinyl-L-lysyl-[protein] + acetyl-CoA = N(6)-biotinyl-L-lysyl-[protein] + malonyl-CoA</text>
        <dbReference type="Rhea" id="RHEA:54728"/>
        <dbReference type="Rhea" id="RHEA-COMP:10505"/>
        <dbReference type="Rhea" id="RHEA-COMP:10506"/>
        <dbReference type="ChEBI" id="CHEBI:57288"/>
        <dbReference type="ChEBI" id="CHEBI:57384"/>
        <dbReference type="ChEBI" id="CHEBI:83144"/>
        <dbReference type="ChEBI" id="CHEBI:83145"/>
        <dbReference type="EC" id="2.1.3.15"/>
    </reaction>
</comment>
<dbReference type="PROSITE" id="PS50989">
    <property type="entry name" value="COA_CT_CTER"/>
    <property type="match status" value="1"/>
</dbReference>
<dbReference type="NCBIfam" id="NF041504">
    <property type="entry name" value="AccA_sub"/>
    <property type="match status" value="1"/>
</dbReference>
<keyword evidence="4 10" id="KW-0547">Nucleotide-binding</keyword>
<dbReference type="OrthoDB" id="9808023at2"/>
<dbReference type="GO" id="GO:0016743">
    <property type="term" value="F:carboxyl- or carbamoyltransferase activity"/>
    <property type="evidence" value="ECO:0007669"/>
    <property type="project" value="UniProtKB-UniRule"/>
</dbReference>
<evidence type="ECO:0000256" key="11">
    <source>
        <dbReference type="SAM" id="Coils"/>
    </source>
</evidence>
<name>A0A844CZ12_9RHOB</name>
<dbReference type="Gene3D" id="3.90.226.10">
    <property type="entry name" value="2-enoyl-CoA Hydratase, Chain A, domain 1"/>
    <property type="match status" value="1"/>
</dbReference>
<evidence type="ECO:0000313" key="14">
    <source>
        <dbReference type="Proteomes" id="UP000564704"/>
    </source>
</evidence>
<dbReference type="GO" id="GO:0005524">
    <property type="term" value="F:ATP binding"/>
    <property type="evidence" value="ECO:0007669"/>
    <property type="project" value="UniProtKB-KW"/>
</dbReference>
<dbReference type="EMBL" id="SZWE01000001">
    <property type="protein sequence ID" value="MRU15264.1"/>
    <property type="molecule type" value="Genomic_DNA"/>
</dbReference>
<dbReference type="InterPro" id="IPR029045">
    <property type="entry name" value="ClpP/crotonase-like_dom_sf"/>
</dbReference>
<accession>A0A844CZ12</accession>
<sequence length="321" mass="34977">MTNYLDFEKPLAEIEGKAEELRALARSSEDKMDVEEEAGALDRKAEGMLKDLYKSLTPWRKCQVARHPERPHCRDYIEALFTEYTPLAGDRNFADDHAVMGGLARLDDKPVMVIGHEKGNDTKSRIERNFGMARPEGYRKAIRLMEMADNFGLPVITLVDTPGAYPGKGAEERGQSEAIARSTEKCLQIGVPLISGVIGEGGSGGAVAFATANRVAMLEHSVYSVISPEGCASILWKDAEKMREAAEALRLTAQDLLKLGVADKVIEEPLGGAHRNAEAAIASVGESIKSLLSELEGKSPEKLIKDRRKKFLDLGNKGLAA</sequence>
<reference evidence="13 14" key="1">
    <citation type="submission" date="2019-05" db="EMBL/GenBank/DDBJ databases">
        <title>Roseovarius bejariae sp. nov., a moderately halophylic bacterium isolated from a saline soil in Rambla Salada (Murcia).</title>
        <authorList>
            <person name="Castro D.J."/>
            <person name="Gomez-Altuve A."/>
            <person name="Reina J.C."/>
            <person name="Rodriguez M."/>
            <person name="Sampedro I."/>
            <person name="Llamas I."/>
            <person name="Martinez-Checa F."/>
        </authorList>
    </citation>
    <scope>NUCLEOTIDE SEQUENCE [LARGE SCALE GENOMIC DNA]</scope>
    <source>
        <strain evidence="13 14">A21</strain>
    </source>
</reference>
<dbReference type="AlphaFoldDB" id="A0A844CZ12"/>
<keyword evidence="5 10" id="KW-0276">Fatty acid metabolism</keyword>
<keyword evidence="6 10" id="KW-0067">ATP-binding</keyword>
<comment type="pathway">
    <text evidence="1 10">Lipid metabolism; malonyl-CoA biosynthesis; malonyl-CoA from acetyl-CoA: step 1/1.</text>
</comment>
<dbReference type="UniPathway" id="UPA00655">
    <property type="reaction ID" value="UER00711"/>
</dbReference>
<dbReference type="PANTHER" id="PTHR42853">
    <property type="entry name" value="ACETYL-COENZYME A CARBOXYLASE CARBOXYL TRANSFERASE SUBUNIT ALPHA"/>
    <property type="match status" value="1"/>
</dbReference>
<keyword evidence="14" id="KW-1185">Reference proteome</keyword>
<organism evidence="13 14">
    <name type="scientific">Roseovarius bejariae</name>
    <dbReference type="NCBI Taxonomy" id="2576383"/>
    <lineage>
        <taxon>Bacteria</taxon>
        <taxon>Pseudomonadati</taxon>
        <taxon>Pseudomonadota</taxon>
        <taxon>Alphaproteobacteria</taxon>
        <taxon>Rhodobacterales</taxon>
        <taxon>Roseobacteraceae</taxon>
        <taxon>Roseovarius</taxon>
    </lineage>
</organism>
<dbReference type="InterPro" id="IPR011763">
    <property type="entry name" value="COA_CT_C"/>
</dbReference>
<evidence type="ECO:0000256" key="3">
    <source>
        <dbReference type="ARBA" id="ARBA00022679"/>
    </source>
</evidence>
<evidence type="ECO:0000256" key="5">
    <source>
        <dbReference type="ARBA" id="ARBA00022832"/>
    </source>
</evidence>
<evidence type="ECO:0000256" key="2">
    <source>
        <dbReference type="ARBA" id="ARBA00022516"/>
    </source>
</evidence>
<protein>
    <recommendedName>
        <fullName evidence="10">Acetyl-coenzyme A carboxylase carboxyl transferase subunit alpha</fullName>
        <shortName evidence="10">ACCase subunit alpha</shortName>
        <shortName evidence="10">Acetyl-CoA carboxylase carboxyltransferase subunit alpha</shortName>
        <ecNumber evidence="10">2.1.3.15</ecNumber>
    </recommendedName>
</protein>
<evidence type="ECO:0000256" key="7">
    <source>
        <dbReference type="ARBA" id="ARBA00023098"/>
    </source>
</evidence>
<keyword evidence="2 10" id="KW-0444">Lipid biosynthesis</keyword>
<dbReference type="NCBIfam" id="NF004344">
    <property type="entry name" value="PRK05724.1"/>
    <property type="match status" value="1"/>
</dbReference>